<protein>
    <recommendedName>
        <fullName evidence="3">RRM domain-containing protein</fullName>
    </recommendedName>
</protein>
<keyword evidence="5" id="KW-1185">Reference proteome</keyword>
<dbReference type="CDD" id="cd00590">
    <property type="entry name" value="RRM_SF"/>
    <property type="match status" value="1"/>
</dbReference>
<dbReference type="InterPro" id="IPR035979">
    <property type="entry name" value="RBD_domain_sf"/>
</dbReference>
<feature type="region of interest" description="Disordered" evidence="2">
    <location>
        <begin position="69"/>
        <end position="138"/>
    </location>
</feature>
<proteinExistence type="predicted"/>
<name>A0ABR2DBL6_9ROSI</name>
<feature type="compositionally biased region" description="Low complexity" evidence="2">
    <location>
        <begin position="87"/>
        <end position="100"/>
    </location>
</feature>
<evidence type="ECO:0000259" key="3">
    <source>
        <dbReference type="PROSITE" id="PS50102"/>
    </source>
</evidence>
<dbReference type="SUPFAM" id="SSF54928">
    <property type="entry name" value="RNA-binding domain, RBD"/>
    <property type="match status" value="1"/>
</dbReference>
<dbReference type="Pfam" id="PF00076">
    <property type="entry name" value="RRM_1"/>
    <property type="match status" value="1"/>
</dbReference>
<accession>A0ABR2DBL6</accession>
<dbReference type="PROSITE" id="PS50102">
    <property type="entry name" value="RRM"/>
    <property type="match status" value="1"/>
</dbReference>
<sequence>MERESERGSGQENIPRRMQWRGLWHMFARHGEVKRTFIAKKLSRGGKRFGFVEFESQVDANRALERLNDSVRRSEENSGTYSIVDTSSESASVQEQVSPSGKEGNDVDEAPLMEQKMGMEDGEILELSGGKSKSHEGI</sequence>
<dbReference type="InterPro" id="IPR012677">
    <property type="entry name" value="Nucleotide-bd_a/b_plait_sf"/>
</dbReference>
<dbReference type="InterPro" id="IPR000504">
    <property type="entry name" value="RRM_dom"/>
</dbReference>
<dbReference type="Gene3D" id="3.30.70.330">
    <property type="match status" value="1"/>
</dbReference>
<keyword evidence="1" id="KW-0694">RNA-binding</keyword>
<evidence type="ECO:0000256" key="1">
    <source>
        <dbReference type="PROSITE-ProRule" id="PRU00176"/>
    </source>
</evidence>
<evidence type="ECO:0000256" key="2">
    <source>
        <dbReference type="SAM" id="MobiDB-lite"/>
    </source>
</evidence>
<dbReference type="Proteomes" id="UP001472677">
    <property type="component" value="Unassembled WGS sequence"/>
</dbReference>
<dbReference type="EMBL" id="JBBPBM010000031">
    <property type="protein sequence ID" value="KAK8534718.1"/>
    <property type="molecule type" value="Genomic_DNA"/>
</dbReference>
<evidence type="ECO:0000313" key="4">
    <source>
        <dbReference type="EMBL" id="KAK8534718.1"/>
    </source>
</evidence>
<feature type="domain" description="RRM" evidence="3">
    <location>
        <begin position="13"/>
        <end position="89"/>
    </location>
</feature>
<comment type="caution">
    <text evidence="4">The sequence shown here is derived from an EMBL/GenBank/DDBJ whole genome shotgun (WGS) entry which is preliminary data.</text>
</comment>
<gene>
    <name evidence="4" type="ORF">V6N12_057362</name>
</gene>
<feature type="compositionally biased region" description="Polar residues" evidence="2">
    <location>
        <begin position="77"/>
        <end position="86"/>
    </location>
</feature>
<evidence type="ECO:0000313" key="5">
    <source>
        <dbReference type="Proteomes" id="UP001472677"/>
    </source>
</evidence>
<reference evidence="4 5" key="1">
    <citation type="journal article" date="2024" name="G3 (Bethesda)">
        <title>Genome assembly of Hibiscus sabdariffa L. provides insights into metabolisms of medicinal natural products.</title>
        <authorList>
            <person name="Kim T."/>
        </authorList>
    </citation>
    <scope>NUCLEOTIDE SEQUENCE [LARGE SCALE GENOMIC DNA]</scope>
    <source>
        <strain evidence="4">TK-2024</strain>
        <tissue evidence="4">Old leaves</tissue>
    </source>
</reference>
<organism evidence="4 5">
    <name type="scientific">Hibiscus sabdariffa</name>
    <name type="common">roselle</name>
    <dbReference type="NCBI Taxonomy" id="183260"/>
    <lineage>
        <taxon>Eukaryota</taxon>
        <taxon>Viridiplantae</taxon>
        <taxon>Streptophyta</taxon>
        <taxon>Embryophyta</taxon>
        <taxon>Tracheophyta</taxon>
        <taxon>Spermatophyta</taxon>
        <taxon>Magnoliopsida</taxon>
        <taxon>eudicotyledons</taxon>
        <taxon>Gunneridae</taxon>
        <taxon>Pentapetalae</taxon>
        <taxon>rosids</taxon>
        <taxon>malvids</taxon>
        <taxon>Malvales</taxon>
        <taxon>Malvaceae</taxon>
        <taxon>Malvoideae</taxon>
        <taxon>Hibiscus</taxon>
    </lineage>
</organism>